<proteinExistence type="predicted"/>
<organism evidence="2 3">
    <name type="scientific">Janthinobacterium lividum</name>
    <dbReference type="NCBI Taxonomy" id="29581"/>
    <lineage>
        <taxon>Bacteria</taxon>
        <taxon>Pseudomonadati</taxon>
        <taxon>Pseudomonadota</taxon>
        <taxon>Betaproteobacteria</taxon>
        <taxon>Burkholderiales</taxon>
        <taxon>Oxalobacteraceae</taxon>
        <taxon>Janthinobacterium</taxon>
    </lineage>
</organism>
<keyword evidence="1" id="KW-0812">Transmembrane</keyword>
<keyword evidence="1" id="KW-1133">Transmembrane helix</keyword>
<dbReference type="AlphaFoldDB" id="A0A1E8PJM4"/>
<evidence type="ECO:0000313" key="3">
    <source>
        <dbReference type="Proteomes" id="UP000092634"/>
    </source>
</evidence>
<keyword evidence="1" id="KW-0472">Membrane</keyword>
<feature type="transmembrane region" description="Helical" evidence="1">
    <location>
        <begin position="102"/>
        <end position="120"/>
    </location>
</feature>
<dbReference type="Proteomes" id="UP000092634">
    <property type="component" value="Unassembled WGS sequence"/>
</dbReference>
<accession>A0A1E8PJM4</accession>
<dbReference type="EMBL" id="MAQB02000012">
    <property type="protein sequence ID" value="OFJ46508.1"/>
    <property type="molecule type" value="Genomic_DNA"/>
</dbReference>
<evidence type="ECO:0000313" key="2">
    <source>
        <dbReference type="EMBL" id="OFJ46508.1"/>
    </source>
</evidence>
<feature type="transmembrane region" description="Helical" evidence="1">
    <location>
        <begin position="140"/>
        <end position="157"/>
    </location>
</feature>
<feature type="transmembrane region" description="Helical" evidence="1">
    <location>
        <begin position="68"/>
        <end position="90"/>
    </location>
</feature>
<protein>
    <submittedName>
        <fullName evidence="2">Uncharacterized protein</fullName>
    </submittedName>
</protein>
<gene>
    <name evidence="2" type="ORF">BA896_020740</name>
</gene>
<sequence length="176" mass="18923">MVSAIQTLQTMSTAASTAKNSRVTAMAAATMAAKDAAKDMMKEGGHIQTCTEAIAKDDLLSHSSNDCALGMAHAIVPSWAGAIVAIASLLRVPYMLQLHRNSLIATALALPLFFFLYATLGYFRPFAIWNWMDIVCEGGTAVMAGIWFLLPSAAVAWQGDEPDRRWSVRHHAGILG</sequence>
<comment type="caution">
    <text evidence="2">The sequence shown here is derived from an EMBL/GenBank/DDBJ whole genome shotgun (WGS) entry which is preliminary data.</text>
</comment>
<reference evidence="2 3" key="1">
    <citation type="submission" date="2016-10" db="EMBL/GenBank/DDBJ databases">
        <title>Updated version of Genome Assembly of Janthinobacterium lividum ERGS5:01.</title>
        <authorList>
            <person name="Kumar R."/>
            <person name="Acharya V."/>
            <person name="Singh D."/>
        </authorList>
    </citation>
    <scope>NUCLEOTIDE SEQUENCE [LARGE SCALE GENOMIC DNA]</scope>
    <source>
        <strain evidence="2 3">ERGS5:01</strain>
    </source>
</reference>
<evidence type="ECO:0000256" key="1">
    <source>
        <dbReference type="SAM" id="Phobius"/>
    </source>
</evidence>
<name>A0A1E8PJM4_9BURK</name>